<keyword evidence="2" id="KW-0639">Primosome</keyword>
<dbReference type="InterPro" id="IPR034154">
    <property type="entry name" value="TOPRIM_DnaG/twinkle"/>
</dbReference>
<evidence type="ECO:0000256" key="2">
    <source>
        <dbReference type="ARBA" id="ARBA00022515"/>
    </source>
</evidence>
<dbReference type="GO" id="GO:0005524">
    <property type="term" value="F:ATP binding"/>
    <property type="evidence" value="ECO:0007669"/>
    <property type="project" value="InterPro"/>
</dbReference>
<dbReference type="Gene3D" id="3.90.580.10">
    <property type="entry name" value="Zinc finger, CHC2-type domain"/>
    <property type="match status" value="1"/>
</dbReference>
<dbReference type="SUPFAM" id="SSF52540">
    <property type="entry name" value="P-loop containing nucleoside triphosphate hydrolases"/>
    <property type="match status" value="1"/>
</dbReference>
<sequence>MKRDAAVEFIRGQLGQYLKNRGISTSDSFPCLNPLHAEKEIQSMRFNEKRNRVHCFGCGVDYDIFDVIRVLEDISDREAVFRRACELFDVVVDEDEQTVPEAWPLYEGLRERREAMMRRRGAVDYTEYFKACAKRIGEINYLHQRGLSDEIIQWAGLGYDPNYTRGTGGKVWKAVIIPKNKSGFIARNTDTASNERYRKTGPNSIYNAIAIKNAQQPVFVVEGELDALSIMEVGGDAVALGTTSNINKFIELLKTCRPKHPLLIAMDNDSQGRSASRELQIALKQMNIPFYCVNLTGPYKDASEALVEARDGFRTIVVENESIEEPAREVDKEGYLQNSMLNHIPSFIRAINTSVHASIIPTGFAKLDAVLDGGLYEGLYIISAAGSLGKTTFVLQMADQIAAGKGEHAEKGGSDVIFFSLETGRSALMAKSISRITFEKAMQQSAEAKLAKTARAISTGRRYTSYDQEEIDLINAAIETYKTYAGHVYISEGLGDIGVEDIRKMVDKHIRFTGRRPVVIVDYIHRLSPYDERMNDRQNTNKAVLELKRISRDFKVPVVAVSGVDSVDGGTYAYASPGEIKELGAIEHSSDVLISMQLAGETYNDIESAHPIRSIELAILKNRYGKSGDTLSYRYHTMYNCFEE</sequence>
<dbReference type="InterPro" id="IPR027417">
    <property type="entry name" value="P-loop_NTPase"/>
</dbReference>
<dbReference type="Pfam" id="PF03796">
    <property type="entry name" value="DnaB_C"/>
    <property type="match status" value="1"/>
</dbReference>
<evidence type="ECO:0000259" key="7">
    <source>
        <dbReference type="PROSITE" id="PS51199"/>
    </source>
</evidence>
<dbReference type="Proteomes" id="UP000199309">
    <property type="component" value="Unassembled WGS sequence"/>
</dbReference>
<dbReference type="AlphaFoldDB" id="A0A1G9SF41"/>
<evidence type="ECO:0000313" key="8">
    <source>
        <dbReference type="EMBL" id="SDM33917.1"/>
    </source>
</evidence>
<dbReference type="SUPFAM" id="SSF57783">
    <property type="entry name" value="Zinc beta-ribbon"/>
    <property type="match status" value="1"/>
</dbReference>
<dbReference type="GO" id="GO:0003678">
    <property type="term" value="F:DNA helicase activity"/>
    <property type="evidence" value="ECO:0007669"/>
    <property type="project" value="InterPro"/>
</dbReference>
<dbReference type="SMART" id="SM00493">
    <property type="entry name" value="TOPRIM"/>
    <property type="match status" value="1"/>
</dbReference>
<evidence type="ECO:0000256" key="1">
    <source>
        <dbReference type="ARBA" id="ARBA00022478"/>
    </source>
</evidence>
<dbReference type="STRING" id="349095.SAMN05660299_00696"/>
<keyword evidence="1" id="KW-0240">DNA-directed RNA polymerase</keyword>
<keyword evidence="6" id="KW-0804">Transcription</keyword>
<dbReference type="PANTHER" id="PTHR30313:SF2">
    <property type="entry name" value="DNA PRIMASE"/>
    <property type="match status" value="1"/>
</dbReference>
<name>A0A1G9SF41_9FIRM</name>
<dbReference type="InterPro" id="IPR050219">
    <property type="entry name" value="DnaG_primase"/>
</dbReference>
<keyword evidence="3" id="KW-0808">Transferase</keyword>
<keyword evidence="8" id="KW-0347">Helicase</keyword>
<dbReference type="SUPFAM" id="SSF56731">
    <property type="entry name" value="DNA primase core"/>
    <property type="match status" value="1"/>
</dbReference>
<evidence type="ECO:0000313" key="9">
    <source>
        <dbReference type="Proteomes" id="UP000199309"/>
    </source>
</evidence>
<keyword evidence="4" id="KW-0548">Nucleotidyltransferase</keyword>
<dbReference type="GO" id="GO:0005737">
    <property type="term" value="C:cytoplasm"/>
    <property type="evidence" value="ECO:0007669"/>
    <property type="project" value="TreeGrafter"/>
</dbReference>
<dbReference type="GO" id="GO:0016779">
    <property type="term" value="F:nucleotidyltransferase activity"/>
    <property type="evidence" value="ECO:0007669"/>
    <property type="project" value="UniProtKB-KW"/>
</dbReference>
<dbReference type="GO" id="GO:0006269">
    <property type="term" value="P:DNA replication, synthesis of primer"/>
    <property type="evidence" value="ECO:0007669"/>
    <property type="project" value="UniProtKB-KW"/>
</dbReference>
<reference evidence="8 9" key="1">
    <citation type="submission" date="2016-10" db="EMBL/GenBank/DDBJ databases">
        <authorList>
            <person name="de Groot N.N."/>
        </authorList>
    </citation>
    <scope>NUCLEOTIDE SEQUENCE [LARGE SCALE GENOMIC DNA]</scope>
    <source>
        <strain evidence="8 9">DSM 16981</strain>
    </source>
</reference>
<dbReference type="RefSeq" id="WP_176762854.1">
    <property type="nucleotide sequence ID" value="NZ_FNHQ01000005.1"/>
</dbReference>
<dbReference type="GO" id="GO:0000428">
    <property type="term" value="C:DNA-directed RNA polymerase complex"/>
    <property type="evidence" value="ECO:0007669"/>
    <property type="project" value="UniProtKB-KW"/>
</dbReference>
<keyword evidence="8" id="KW-0547">Nucleotide-binding</keyword>
<evidence type="ECO:0000256" key="6">
    <source>
        <dbReference type="ARBA" id="ARBA00023163"/>
    </source>
</evidence>
<keyword evidence="8" id="KW-0378">Hydrolase</keyword>
<dbReference type="EMBL" id="FNHQ01000005">
    <property type="protein sequence ID" value="SDM33917.1"/>
    <property type="molecule type" value="Genomic_DNA"/>
</dbReference>
<dbReference type="Gene3D" id="3.40.50.300">
    <property type="entry name" value="P-loop containing nucleotide triphosphate hydrolases"/>
    <property type="match status" value="1"/>
</dbReference>
<dbReference type="PANTHER" id="PTHR30313">
    <property type="entry name" value="DNA PRIMASE"/>
    <property type="match status" value="1"/>
</dbReference>
<organism evidence="8 9">
    <name type="scientific">Megasphaera paucivorans</name>
    <dbReference type="NCBI Taxonomy" id="349095"/>
    <lineage>
        <taxon>Bacteria</taxon>
        <taxon>Bacillati</taxon>
        <taxon>Bacillota</taxon>
        <taxon>Negativicutes</taxon>
        <taxon>Veillonellales</taxon>
        <taxon>Veillonellaceae</taxon>
        <taxon>Megasphaera</taxon>
    </lineage>
</organism>
<dbReference type="CDD" id="cd01029">
    <property type="entry name" value="TOPRIM_primases"/>
    <property type="match status" value="1"/>
</dbReference>
<dbReference type="InterPro" id="IPR007694">
    <property type="entry name" value="DNA_helicase_DnaB-like_C"/>
</dbReference>
<dbReference type="GO" id="GO:0008270">
    <property type="term" value="F:zinc ion binding"/>
    <property type="evidence" value="ECO:0007669"/>
    <property type="project" value="InterPro"/>
</dbReference>
<protein>
    <submittedName>
        <fullName evidence="8">Replicative DNA helicase</fullName>
    </submittedName>
</protein>
<proteinExistence type="predicted"/>
<dbReference type="Gene3D" id="3.40.1360.10">
    <property type="match status" value="1"/>
</dbReference>
<dbReference type="InterPro" id="IPR036977">
    <property type="entry name" value="DNA_primase_Znf_CHC2"/>
</dbReference>
<keyword evidence="9" id="KW-1185">Reference proteome</keyword>
<dbReference type="Pfam" id="PF13155">
    <property type="entry name" value="Toprim_2"/>
    <property type="match status" value="1"/>
</dbReference>
<dbReference type="GO" id="GO:0003677">
    <property type="term" value="F:DNA binding"/>
    <property type="evidence" value="ECO:0007669"/>
    <property type="project" value="InterPro"/>
</dbReference>
<keyword evidence="8" id="KW-0067">ATP-binding</keyword>
<dbReference type="GO" id="GO:1990077">
    <property type="term" value="C:primosome complex"/>
    <property type="evidence" value="ECO:0007669"/>
    <property type="project" value="UniProtKB-KW"/>
</dbReference>
<dbReference type="PROSITE" id="PS51199">
    <property type="entry name" value="SF4_HELICASE"/>
    <property type="match status" value="1"/>
</dbReference>
<evidence type="ECO:0000256" key="5">
    <source>
        <dbReference type="ARBA" id="ARBA00022705"/>
    </source>
</evidence>
<dbReference type="InterPro" id="IPR006171">
    <property type="entry name" value="TOPRIM_dom"/>
</dbReference>
<feature type="domain" description="SF4 helicase" evidence="7">
    <location>
        <begin position="353"/>
        <end position="644"/>
    </location>
</feature>
<keyword evidence="5" id="KW-0235">DNA replication</keyword>
<evidence type="ECO:0000256" key="3">
    <source>
        <dbReference type="ARBA" id="ARBA00022679"/>
    </source>
</evidence>
<evidence type="ECO:0000256" key="4">
    <source>
        <dbReference type="ARBA" id="ARBA00022695"/>
    </source>
</evidence>
<accession>A0A1G9SF41</accession>
<gene>
    <name evidence="8" type="ORF">SAMN05660299_00696</name>
</gene>